<dbReference type="GO" id="GO:0016491">
    <property type="term" value="F:oxidoreductase activity"/>
    <property type="evidence" value="ECO:0007669"/>
    <property type="project" value="InterPro"/>
</dbReference>
<dbReference type="AlphaFoldDB" id="A0A415E7Q8"/>
<dbReference type="Gene3D" id="1.20.1260.10">
    <property type="match status" value="1"/>
</dbReference>
<name>A0A415E7Q8_9FIRM</name>
<evidence type="ECO:0000313" key="3">
    <source>
        <dbReference type="Proteomes" id="UP000284841"/>
    </source>
</evidence>
<evidence type="ECO:0000259" key="1">
    <source>
        <dbReference type="Pfam" id="PF02915"/>
    </source>
</evidence>
<dbReference type="Pfam" id="PF02915">
    <property type="entry name" value="Rubrerythrin"/>
    <property type="match status" value="1"/>
</dbReference>
<dbReference type="EMBL" id="QRMS01000001">
    <property type="protein sequence ID" value="RHJ89734.1"/>
    <property type="molecule type" value="Genomic_DNA"/>
</dbReference>
<gene>
    <name evidence="2" type="ORF">DW099_04000</name>
</gene>
<dbReference type="CDD" id="cd07908">
    <property type="entry name" value="Mn_catalase_like"/>
    <property type="match status" value="1"/>
</dbReference>
<dbReference type="STRING" id="1776384.GCA_900086585_03090"/>
<organism evidence="2 3">
    <name type="scientific">Emergencia timonensis</name>
    <dbReference type="NCBI Taxonomy" id="1776384"/>
    <lineage>
        <taxon>Bacteria</taxon>
        <taxon>Bacillati</taxon>
        <taxon>Bacillota</taxon>
        <taxon>Clostridia</taxon>
        <taxon>Peptostreptococcales</taxon>
        <taxon>Anaerovoracaceae</taxon>
        <taxon>Emergencia</taxon>
    </lineage>
</organism>
<dbReference type="SUPFAM" id="SSF47240">
    <property type="entry name" value="Ferritin-like"/>
    <property type="match status" value="1"/>
</dbReference>
<reference evidence="2 3" key="1">
    <citation type="submission" date="2018-08" db="EMBL/GenBank/DDBJ databases">
        <title>A genome reference for cultivated species of the human gut microbiota.</title>
        <authorList>
            <person name="Zou Y."/>
            <person name="Xue W."/>
            <person name="Luo G."/>
        </authorList>
    </citation>
    <scope>NUCLEOTIDE SEQUENCE [LARGE SCALE GENOMIC DNA]</scope>
    <source>
        <strain evidence="2 3">AM07-24</strain>
    </source>
</reference>
<dbReference type="OrthoDB" id="9791649at2"/>
<sequence>MSLKYKLNCNVNLDLPYPPIKTDSRNLEDAYAMLSNVGSSNSEMCAVSLYFYNSVILKPEYADFAECFHKISIVEMHHLDIYSSLACQMGLDPRLWSVDDKKVRYWTPAYNQYPQGIRDLIENSLNSELAAIHKYTRQAETIEDPDIVKILKRIILDEQHHVEIFHEMLDHLD</sequence>
<dbReference type="InterPro" id="IPR009078">
    <property type="entry name" value="Ferritin-like_SF"/>
</dbReference>
<comment type="caution">
    <text evidence="2">The sequence shown here is derived from an EMBL/GenBank/DDBJ whole genome shotgun (WGS) entry which is preliminary data.</text>
</comment>
<dbReference type="RefSeq" id="WP_118333782.1">
    <property type="nucleotide sequence ID" value="NZ_AP025567.1"/>
</dbReference>
<proteinExistence type="predicted"/>
<protein>
    <submittedName>
        <fullName evidence="2">Rubrerythrin family protein</fullName>
    </submittedName>
</protein>
<feature type="domain" description="Rubrerythrin diiron-binding" evidence="1">
    <location>
        <begin position="41"/>
        <end position="168"/>
    </location>
</feature>
<dbReference type="InterPro" id="IPR003251">
    <property type="entry name" value="Rr_diiron-bd_dom"/>
</dbReference>
<keyword evidence="3" id="KW-1185">Reference proteome</keyword>
<dbReference type="InterPro" id="IPR012347">
    <property type="entry name" value="Ferritin-like"/>
</dbReference>
<evidence type="ECO:0000313" key="2">
    <source>
        <dbReference type="EMBL" id="RHJ89734.1"/>
    </source>
</evidence>
<dbReference type="Proteomes" id="UP000284841">
    <property type="component" value="Unassembled WGS sequence"/>
</dbReference>
<accession>A0A415E7Q8</accession>
<dbReference type="GO" id="GO:0046872">
    <property type="term" value="F:metal ion binding"/>
    <property type="evidence" value="ECO:0007669"/>
    <property type="project" value="InterPro"/>
</dbReference>